<evidence type="ECO:0000313" key="1">
    <source>
        <dbReference type="EMBL" id="KPI41348.1"/>
    </source>
</evidence>
<sequence>MYYNSTAGVLRASSSLMAVKPVAAGKGTPDPYNVPNGMLTPLENQSEWQFYQMFQNEHMKWFMNAPCEDDGLCTLIWTNLILPLMHAQALFKHLVLAVSAAQTFGNPDGTPAGGYFGAAAVNEPFFLYHYGKVLRLTMEAKERGDISAVICAAAGFSSHIGAQAHSADGLGTIGVSDCAT</sequence>
<proteinExistence type="predicted"/>
<organism evidence="1 2">
    <name type="scientific">Cyphellophora attinorum</name>
    <dbReference type="NCBI Taxonomy" id="1664694"/>
    <lineage>
        <taxon>Eukaryota</taxon>
        <taxon>Fungi</taxon>
        <taxon>Dikarya</taxon>
        <taxon>Ascomycota</taxon>
        <taxon>Pezizomycotina</taxon>
        <taxon>Eurotiomycetes</taxon>
        <taxon>Chaetothyriomycetidae</taxon>
        <taxon>Chaetothyriales</taxon>
        <taxon>Cyphellophoraceae</taxon>
        <taxon>Cyphellophora</taxon>
    </lineage>
</organism>
<evidence type="ECO:0000313" key="2">
    <source>
        <dbReference type="Proteomes" id="UP000038010"/>
    </source>
</evidence>
<reference evidence="1 2" key="1">
    <citation type="submission" date="2015-06" db="EMBL/GenBank/DDBJ databases">
        <title>Draft genome of the ant-associated black yeast Phialophora attae CBS 131958.</title>
        <authorList>
            <person name="Moreno L.F."/>
            <person name="Stielow B.J."/>
            <person name="de Hoog S."/>
            <person name="Vicente V.A."/>
            <person name="Weiss V.A."/>
            <person name="de Vries M."/>
            <person name="Cruz L.M."/>
            <person name="Souza E.M."/>
        </authorList>
    </citation>
    <scope>NUCLEOTIDE SEQUENCE [LARGE SCALE GENOMIC DNA]</scope>
    <source>
        <strain evidence="1 2">CBS 131958</strain>
    </source>
</reference>
<gene>
    <name evidence="1" type="ORF">AB675_8151</name>
</gene>
<dbReference type="VEuPathDB" id="FungiDB:AB675_8151"/>
<dbReference type="Proteomes" id="UP000038010">
    <property type="component" value="Unassembled WGS sequence"/>
</dbReference>
<keyword evidence="2" id="KW-1185">Reference proteome</keyword>
<dbReference type="AlphaFoldDB" id="A0A0N0NNB9"/>
<protein>
    <submittedName>
        <fullName evidence="1">Uncharacterized protein</fullName>
    </submittedName>
</protein>
<dbReference type="EMBL" id="LFJN01000010">
    <property type="protein sequence ID" value="KPI41348.1"/>
    <property type="molecule type" value="Genomic_DNA"/>
</dbReference>
<name>A0A0N0NNB9_9EURO</name>
<comment type="caution">
    <text evidence="1">The sequence shown here is derived from an EMBL/GenBank/DDBJ whole genome shotgun (WGS) entry which is preliminary data.</text>
</comment>
<accession>A0A0N0NNB9</accession>
<dbReference type="GeneID" id="28740455"/>
<dbReference type="RefSeq" id="XP_018001311.1">
    <property type="nucleotide sequence ID" value="XM_018148576.1"/>
</dbReference>